<reference evidence="3 4" key="1">
    <citation type="submission" date="2019-03" db="EMBL/GenBank/DDBJ databases">
        <title>Draft Genome Sequence of Massilia arenosa sp. nov., a Novel Massilia Species Isolated from a Sandy-loam Maize Soil.</title>
        <authorList>
            <person name="Raths R."/>
            <person name="Peta V."/>
            <person name="Bucking H."/>
        </authorList>
    </citation>
    <scope>NUCLEOTIDE SEQUENCE [LARGE SCALE GENOMIC DNA]</scope>
    <source>
        <strain evidence="3 4">MC02</strain>
    </source>
</reference>
<sequence length="217" mass="21301">MPHIHAVRVLATLALAAASLNAAAADIAYISSSGGYLLHGSGGAVLADWRGQAPIAFSGYGQIKQGSQCLTGATGGKQLRWDGCRIGDKGQIWALHGTKLNNELGWCADVERGNQAAGTRVLAWQCNGGSNQQWRGLGLRPAQSVAAGISNPALRAKFLAAVNGASPGQVISMASGQVVAAGGANAVAAGGANAVAAGGANVIAAGGGNVVAPGGAN</sequence>
<feature type="chain" id="PRO_5021215950" description="Ricin B lectin domain-containing protein" evidence="1">
    <location>
        <begin position="25"/>
        <end position="217"/>
    </location>
</feature>
<evidence type="ECO:0000313" key="3">
    <source>
        <dbReference type="EMBL" id="TFW13761.1"/>
    </source>
</evidence>
<keyword evidence="1" id="KW-0732">Signal</keyword>
<organism evidence="3 4">
    <name type="scientific">Zemynaea arenosa</name>
    <dbReference type="NCBI Taxonomy" id="2561931"/>
    <lineage>
        <taxon>Bacteria</taxon>
        <taxon>Pseudomonadati</taxon>
        <taxon>Pseudomonadota</taxon>
        <taxon>Betaproteobacteria</taxon>
        <taxon>Burkholderiales</taxon>
        <taxon>Oxalobacteraceae</taxon>
        <taxon>Telluria group</taxon>
        <taxon>Zemynaea</taxon>
    </lineage>
</organism>
<comment type="caution">
    <text evidence="3">The sequence shown here is derived from an EMBL/GenBank/DDBJ whole genome shotgun (WGS) entry which is preliminary data.</text>
</comment>
<keyword evidence="4" id="KW-1185">Reference proteome</keyword>
<evidence type="ECO:0000313" key="4">
    <source>
        <dbReference type="Proteomes" id="UP000298438"/>
    </source>
</evidence>
<name>A0A4Y9RZW7_9BURK</name>
<dbReference type="SUPFAM" id="SSF50370">
    <property type="entry name" value="Ricin B-like lectins"/>
    <property type="match status" value="1"/>
</dbReference>
<dbReference type="PROSITE" id="PS50231">
    <property type="entry name" value="RICIN_B_LECTIN"/>
    <property type="match status" value="1"/>
</dbReference>
<dbReference type="Pfam" id="PF00652">
    <property type="entry name" value="Ricin_B_lectin"/>
    <property type="match status" value="1"/>
</dbReference>
<accession>A0A4Y9RZW7</accession>
<dbReference type="OrthoDB" id="9770043at2"/>
<feature type="domain" description="Ricin B lectin" evidence="2">
    <location>
        <begin position="56"/>
        <end position="134"/>
    </location>
</feature>
<evidence type="ECO:0000259" key="2">
    <source>
        <dbReference type="Pfam" id="PF00652"/>
    </source>
</evidence>
<evidence type="ECO:0000256" key="1">
    <source>
        <dbReference type="SAM" id="SignalP"/>
    </source>
</evidence>
<dbReference type="AlphaFoldDB" id="A0A4Y9RZW7"/>
<feature type="signal peptide" evidence="1">
    <location>
        <begin position="1"/>
        <end position="24"/>
    </location>
</feature>
<dbReference type="Proteomes" id="UP000298438">
    <property type="component" value="Unassembled WGS sequence"/>
</dbReference>
<dbReference type="RefSeq" id="WP_135208845.1">
    <property type="nucleotide sequence ID" value="NZ_SPVF01000247.1"/>
</dbReference>
<dbReference type="InterPro" id="IPR000772">
    <property type="entry name" value="Ricin_B_lectin"/>
</dbReference>
<gene>
    <name evidence="3" type="ORF">E4L96_19305</name>
</gene>
<dbReference type="Gene3D" id="2.80.10.50">
    <property type="match status" value="1"/>
</dbReference>
<dbReference type="InterPro" id="IPR035992">
    <property type="entry name" value="Ricin_B-like_lectins"/>
</dbReference>
<dbReference type="EMBL" id="SPVF01000247">
    <property type="protein sequence ID" value="TFW13761.1"/>
    <property type="molecule type" value="Genomic_DNA"/>
</dbReference>
<proteinExistence type="predicted"/>
<protein>
    <recommendedName>
        <fullName evidence="2">Ricin B lectin domain-containing protein</fullName>
    </recommendedName>
</protein>